<dbReference type="NCBIfam" id="NF006426">
    <property type="entry name" value="PRK08674.1-6"/>
    <property type="match status" value="1"/>
</dbReference>
<proteinExistence type="inferred from homology"/>
<comment type="similarity">
    <text evidence="1">Belongs to the PGI/PMI family.</text>
</comment>
<name>X1AS80_9ZZZZ</name>
<evidence type="ECO:0000256" key="1">
    <source>
        <dbReference type="ARBA" id="ARBA00010523"/>
    </source>
</evidence>
<comment type="caution">
    <text evidence="5">The sequence shown here is derived from an EMBL/GenBank/DDBJ whole genome shotgun (WGS) entry which is preliminary data.</text>
</comment>
<reference evidence="5" key="1">
    <citation type="journal article" date="2014" name="Front. Microbiol.">
        <title>High frequency of phylogenetically diverse reductive dehalogenase-homologous genes in deep subseafloor sedimentary metagenomes.</title>
        <authorList>
            <person name="Kawai M."/>
            <person name="Futagami T."/>
            <person name="Toyoda A."/>
            <person name="Takaki Y."/>
            <person name="Nishi S."/>
            <person name="Hori S."/>
            <person name="Arai W."/>
            <person name="Tsubouchi T."/>
            <person name="Morono Y."/>
            <person name="Uchiyama I."/>
            <person name="Ito T."/>
            <person name="Fujiyama A."/>
            <person name="Inagaki F."/>
            <person name="Takami H."/>
        </authorList>
    </citation>
    <scope>NUCLEOTIDE SEQUENCE</scope>
    <source>
        <strain evidence="5">Expedition CK06-06</strain>
    </source>
</reference>
<dbReference type="NCBIfam" id="NF006423">
    <property type="entry name" value="PRK08674.1-2"/>
    <property type="match status" value="1"/>
</dbReference>
<evidence type="ECO:0000256" key="3">
    <source>
        <dbReference type="SAM" id="Coils"/>
    </source>
</evidence>
<dbReference type="GO" id="GO:0004347">
    <property type="term" value="F:glucose-6-phosphate isomerase activity"/>
    <property type="evidence" value="ECO:0007669"/>
    <property type="project" value="InterPro"/>
</dbReference>
<feature type="coiled-coil region" evidence="3">
    <location>
        <begin position="169"/>
        <end position="200"/>
    </location>
</feature>
<evidence type="ECO:0000313" key="5">
    <source>
        <dbReference type="EMBL" id="GAG72172.1"/>
    </source>
</evidence>
<dbReference type="InterPro" id="IPR019490">
    <property type="entry name" value="Glu6P/Mann6P_isomerase_C"/>
</dbReference>
<sequence>MVSEEYDISGMKEKIKGLPDQIMNSWEKGQSVEIKGKPRNLVVTGMGGSGIAGNLLSDLLFQDLGIPLMVNRGYDLPFFVNEETLLFVSSYSGNTEETLCSLNEGLRRKAIIVVFTSDGEIAKTAEHNNLPRIEFPTGYPPRSALGFSFFSMLGLIKKFFAISLGNKDIENLILTLSKLRDKLTRQNNEITKLAETLVNQIPLIYITQRLRSVAFRWQTQINENSKTFAHINVIPEANHNEIVGLEFPREKIKQMHLILLRTENYENKQIKKRLRITEDLLKNSVGNITTVNADGNNKLEDMFSLIYKGDFLSYYISRILKIDPTPVKRIDLLKRRLKS</sequence>
<organism evidence="5">
    <name type="scientific">marine sediment metagenome</name>
    <dbReference type="NCBI Taxonomy" id="412755"/>
    <lineage>
        <taxon>unclassified sequences</taxon>
        <taxon>metagenomes</taxon>
        <taxon>ecological metagenomes</taxon>
    </lineage>
</organism>
<dbReference type="InterPro" id="IPR046348">
    <property type="entry name" value="SIS_dom_sf"/>
</dbReference>
<dbReference type="EMBL" id="BART01001663">
    <property type="protein sequence ID" value="GAG72172.1"/>
    <property type="molecule type" value="Genomic_DNA"/>
</dbReference>
<gene>
    <name evidence="5" type="ORF">S01H4_05659</name>
</gene>
<feature type="domain" description="SIS" evidence="4">
    <location>
        <begin position="30"/>
        <end position="170"/>
    </location>
</feature>
<keyword evidence="3" id="KW-0175">Coiled coil</keyword>
<dbReference type="CDD" id="cd05017">
    <property type="entry name" value="SIS_PGI_PMI_1"/>
    <property type="match status" value="1"/>
</dbReference>
<dbReference type="GO" id="GO:0004476">
    <property type="term" value="F:mannose-6-phosphate isomerase activity"/>
    <property type="evidence" value="ECO:0007669"/>
    <property type="project" value="InterPro"/>
</dbReference>
<evidence type="ECO:0000259" key="4">
    <source>
        <dbReference type="PROSITE" id="PS51464"/>
    </source>
</evidence>
<dbReference type="GO" id="GO:0005975">
    <property type="term" value="P:carbohydrate metabolic process"/>
    <property type="evidence" value="ECO:0007669"/>
    <property type="project" value="InterPro"/>
</dbReference>
<keyword evidence="2" id="KW-0413">Isomerase</keyword>
<dbReference type="Pfam" id="PF10432">
    <property type="entry name" value="bact-PGI_C"/>
    <property type="match status" value="1"/>
</dbReference>
<dbReference type="CDD" id="cd05637">
    <property type="entry name" value="SIS_PGI_PMI_2"/>
    <property type="match status" value="1"/>
</dbReference>
<dbReference type="SUPFAM" id="SSF53697">
    <property type="entry name" value="SIS domain"/>
    <property type="match status" value="1"/>
</dbReference>
<dbReference type="AlphaFoldDB" id="X1AS80"/>
<dbReference type="InterPro" id="IPR001347">
    <property type="entry name" value="SIS_dom"/>
</dbReference>
<dbReference type="NCBIfam" id="TIGR02128">
    <property type="entry name" value="G6PI_arch"/>
    <property type="match status" value="1"/>
</dbReference>
<protein>
    <recommendedName>
        <fullName evidence="4">SIS domain-containing protein</fullName>
    </recommendedName>
</protein>
<dbReference type="PROSITE" id="PS51464">
    <property type="entry name" value="SIS"/>
    <property type="match status" value="1"/>
</dbReference>
<accession>X1AS80</accession>
<evidence type="ECO:0000256" key="2">
    <source>
        <dbReference type="ARBA" id="ARBA00023235"/>
    </source>
</evidence>
<dbReference type="Gene3D" id="3.40.50.10490">
    <property type="entry name" value="Glucose-6-phosphate isomerase like protein, domain 1"/>
    <property type="match status" value="2"/>
</dbReference>
<dbReference type="GO" id="GO:1901135">
    <property type="term" value="P:carbohydrate derivative metabolic process"/>
    <property type="evidence" value="ECO:0007669"/>
    <property type="project" value="InterPro"/>
</dbReference>
<dbReference type="InterPro" id="IPR035484">
    <property type="entry name" value="SIS_PGI/PMI_1"/>
</dbReference>
<dbReference type="GO" id="GO:0097367">
    <property type="term" value="F:carbohydrate derivative binding"/>
    <property type="evidence" value="ECO:0007669"/>
    <property type="project" value="InterPro"/>
</dbReference>